<comment type="function">
    <text evidence="1">Destroys radicals which are normally produced within the cells and which are toxic to biological systems.</text>
</comment>
<evidence type="ECO:0000256" key="1">
    <source>
        <dbReference type="RuleBase" id="RU000393"/>
    </source>
</evidence>
<dbReference type="PROSITE" id="PS00332">
    <property type="entry name" value="SOD_CU_ZN_2"/>
    <property type="match status" value="1"/>
</dbReference>
<evidence type="ECO:0000313" key="4">
    <source>
        <dbReference type="Proteomes" id="UP000046392"/>
    </source>
</evidence>
<dbReference type="PANTHER" id="PTHR10003">
    <property type="entry name" value="SUPEROXIDE DISMUTASE CU-ZN -RELATED"/>
    <property type="match status" value="1"/>
</dbReference>
<sequence length="181" mass="19623">MLFLKFLILILPAFSLGISRALCRMKLVTVTGAVPTKHIGTLTIVRLNRGRTRIRGRLIGLPPGPHGFHIHQNHSLANGCLAAGAHLNLRNMNHGGLKTAIRHEGDLGNIITRSSGVTTINKIAKGLSFLGPAKLLRRTIIVHQKVDDLGKFNNEGSITVGNSGARIACCLVTPFRRRLSH</sequence>
<evidence type="ECO:0000259" key="3">
    <source>
        <dbReference type="Pfam" id="PF00080"/>
    </source>
</evidence>
<dbReference type="Gene3D" id="2.60.40.200">
    <property type="entry name" value="Superoxide dismutase, copper/zinc binding domain"/>
    <property type="match status" value="1"/>
</dbReference>
<dbReference type="Pfam" id="PF00080">
    <property type="entry name" value="Sod_Cu"/>
    <property type="match status" value="1"/>
</dbReference>
<keyword evidence="2" id="KW-0732">Signal</keyword>
<dbReference type="InterPro" id="IPR018152">
    <property type="entry name" value="SOD_Cu/Zn_BS"/>
</dbReference>
<dbReference type="WBParaSite" id="SPAL_0000528500.1">
    <property type="protein sequence ID" value="SPAL_0000528500.1"/>
    <property type="gene ID" value="SPAL_0000528500"/>
</dbReference>
<organism evidence="4 5">
    <name type="scientific">Strongyloides papillosus</name>
    <name type="common">Intestinal threadworm</name>
    <dbReference type="NCBI Taxonomy" id="174720"/>
    <lineage>
        <taxon>Eukaryota</taxon>
        <taxon>Metazoa</taxon>
        <taxon>Ecdysozoa</taxon>
        <taxon>Nematoda</taxon>
        <taxon>Chromadorea</taxon>
        <taxon>Rhabditida</taxon>
        <taxon>Tylenchina</taxon>
        <taxon>Panagrolaimomorpha</taxon>
        <taxon>Strongyloidoidea</taxon>
        <taxon>Strongyloididae</taxon>
        <taxon>Strongyloides</taxon>
    </lineage>
</organism>
<keyword evidence="4" id="KW-1185">Reference proteome</keyword>
<dbReference type="EC" id="1.15.1.1" evidence="1"/>
<evidence type="ECO:0000313" key="5">
    <source>
        <dbReference type="WBParaSite" id="SPAL_0000528500.1"/>
    </source>
</evidence>
<name>A0A0N5BH40_STREA</name>
<accession>A0A0N5BH40</accession>
<dbReference type="Proteomes" id="UP000046392">
    <property type="component" value="Unplaced"/>
</dbReference>
<dbReference type="AlphaFoldDB" id="A0A0N5BH40"/>
<dbReference type="SUPFAM" id="SSF49329">
    <property type="entry name" value="Cu,Zn superoxide dismutase-like"/>
    <property type="match status" value="1"/>
</dbReference>
<feature type="signal peptide" evidence="2">
    <location>
        <begin position="1"/>
        <end position="17"/>
    </location>
</feature>
<keyword evidence="1" id="KW-0560">Oxidoreductase</keyword>
<dbReference type="GO" id="GO:0005507">
    <property type="term" value="F:copper ion binding"/>
    <property type="evidence" value="ECO:0007669"/>
    <property type="project" value="InterPro"/>
</dbReference>
<protein>
    <recommendedName>
        <fullName evidence="1">Superoxide dismutase [Cu-Zn]</fullName>
        <ecNumber evidence="1">1.15.1.1</ecNumber>
    </recommendedName>
</protein>
<comment type="similarity">
    <text evidence="1">Belongs to the Cu-Zn superoxide dismutase family.</text>
</comment>
<reference evidence="5" key="1">
    <citation type="submission" date="2017-02" db="UniProtKB">
        <authorList>
            <consortium name="WormBaseParasite"/>
        </authorList>
    </citation>
    <scope>IDENTIFICATION</scope>
</reference>
<comment type="cofactor">
    <cofactor evidence="1">
        <name>Cu cation</name>
        <dbReference type="ChEBI" id="CHEBI:23378"/>
    </cofactor>
    <text evidence="1">Binds 1 copper ion per subunit.</text>
</comment>
<comment type="catalytic activity">
    <reaction evidence="1">
        <text>2 superoxide + 2 H(+) = H2O2 + O2</text>
        <dbReference type="Rhea" id="RHEA:20696"/>
        <dbReference type="ChEBI" id="CHEBI:15378"/>
        <dbReference type="ChEBI" id="CHEBI:15379"/>
        <dbReference type="ChEBI" id="CHEBI:16240"/>
        <dbReference type="ChEBI" id="CHEBI:18421"/>
        <dbReference type="EC" id="1.15.1.1"/>
    </reaction>
</comment>
<dbReference type="PRINTS" id="PR00068">
    <property type="entry name" value="CUZNDISMTASE"/>
</dbReference>
<dbReference type="CDD" id="cd00305">
    <property type="entry name" value="Cu-Zn_Superoxide_Dismutase"/>
    <property type="match status" value="1"/>
</dbReference>
<dbReference type="InterPro" id="IPR036423">
    <property type="entry name" value="SOD-like_Cu/Zn_dom_sf"/>
</dbReference>
<dbReference type="InterPro" id="IPR024134">
    <property type="entry name" value="SOD_Cu/Zn_/chaperone"/>
</dbReference>
<dbReference type="STRING" id="174720.A0A0N5BH40"/>
<dbReference type="GO" id="GO:0004784">
    <property type="term" value="F:superoxide dismutase activity"/>
    <property type="evidence" value="ECO:0007669"/>
    <property type="project" value="UniProtKB-EC"/>
</dbReference>
<keyword evidence="1" id="KW-0186">Copper</keyword>
<keyword evidence="1" id="KW-0479">Metal-binding</keyword>
<proteinExistence type="inferred from homology"/>
<feature type="domain" description="Superoxide dismutase copper/zinc binding" evidence="3">
    <location>
        <begin position="40"/>
        <end position="171"/>
    </location>
</feature>
<evidence type="ECO:0000256" key="2">
    <source>
        <dbReference type="SAM" id="SignalP"/>
    </source>
</evidence>
<comment type="cofactor">
    <cofactor evidence="1">
        <name>Zn(2+)</name>
        <dbReference type="ChEBI" id="CHEBI:29105"/>
    </cofactor>
    <text evidence="1">Binds 1 zinc ion per subunit.</text>
</comment>
<dbReference type="InterPro" id="IPR001424">
    <property type="entry name" value="SOD_Cu_Zn_dom"/>
</dbReference>
<keyword evidence="1" id="KW-0862">Zinc</keyword>
<feature type="chain" id="PRO_5005894263" description="Superoxide dismutase [Cu-Zn]" evidence="2">
    <location>
        <begin position="18"/>
        <end position="181"/>
    </location>
</feature>